<comment type="subunit">
    <text evidence="2">Heterohexamer of two PFD-alpha type and four PFD-beta type subunits.</text>
</comment>
<keyword evidence="7" id="KW-1185">Reference proteome</keyword>
<dbReference type="GO" id="GO:0006457">
    <property type="term" value="P:protein folding"/>
    <property type="evidence" value="ECO:0007669"/>
    <property type="project" value="InterPro"/>
</dbReference>
<reference evidence="6 7" key="1">
    <citation type="submission" date="2024-03" db="EMBL/GenBank/DDBJ databases">
        <title>Adaptation during the transition from Ophiocordyceps entomopathogen to insect associate is accompanied by gene loss and intensified selection.</title>
        <authorList>
            <person name="Ward C.M."/>
            <person name="Onetto C.A."/>
            <person name="Borneman A.R."/>
        </authorList>
    </citation>
    <scope>NUCLEOTIDE SEQUENCE [LARGE SCALE GENOMIC DNA]</scope>
    <source>
        <strain evidence="6">AWRI1</strain>
        <tissue evidence="6">Single Adult Female</tissue>
    </source>
</reference>
<dbReference type="InterPro" id="IPR002777">
    <property type="entry name" value="PFD_beta-like"/>
</dbReference>
<evidence type="ECO:0000256" key="5">
    <source>
        <dbReference type="SAM" id="MobiDB-lite"/>
    </source>
</evidence>
<dbReference type="GO" id="GO:0016272">
    <property type="term" value="C:prefoldin complex"/>
    <property type="evidence" value="ECO:0007669"/>
    <property type="project" value="InterPro"/>
</dbReference>
<evidence type="ECO:0000256" key="2">
    <source>
        <dbReference type="ARBA" id="ARBA00011695"/>
    </source>
</evidence>
<dbReference type="PANTHER" id="PTHR13303">
    <property type="entry name" value="PREFOLDIN SUBUNIT 2"/>
    <property type="match status" value="1"/>
</dbReference>
<dbReference type="Proteomes" id="UP001367676">
    <property type="component" value="Unassembled WGS sequence"/>
</dbReference>
<feature type="region of interest" description="Disordered" evidence="5">
    <location>
        <begin position="110"/>
        <end position="142"/>
    </location>
</feature>
<proteinExistence type="inferred from homology"/>
<protein>
    <recommendedName>
        <fullName evidence="8">Prefoldin subunit 2</fullName>
    </recommendedName>
</protein>
<name>A0AAN9Y8Y9_9HEMI</name>
<dbReference type="FunFam" id="1.10.287.370:FF:000002">
    <property type="entry name" value="Prefoldin subunit 2"/>
    <property type="match status" value="1"/>
</dbReference>
<dbReference type="InterPro" id="IPR027235">
    <property type="entry name" value="PFD2"/>
</dbReference>
<sequence>MSTSTKTKTTSAQEQIIGKFQTLREEQRQIAAKLAESDIEENELKIVIDALKKVDGGRKCYRLIGGVLCEKTVKDVLPVLLEKKEDLVKTQTKNKDELVKKGVELNEFKEKHNIRVHNQEDSLPPPPTAEPSGLPSSTGVLN</sequence>
<evidence type="ECO:0000313" key="7">
    <source>
        <dbReference type="Proteomes" id="UP001367676"/>
    </source>
</evidence>
<evidence type="ECO:0000256" key="1">
    <source>
        <dbReference type="ARBA" id="ARBA00008045"/>
    </source>
</evidence>
<dbReference type="CDD" id="cd23163">
    <property type="entry name" value="Prefoldin_2"/>
    <property type="match status" value="1"/>
</dbReference>
<evidence type="ECO:0008006" key="8">
    <source>
        <dbReference type="Google" id="ProtNLM"/>
    </source>
</evidence>
<gene>
    <name evidence="6" type="ORF">V9T40_006708</name>
</gene>
<dbReference type="InterPro" id="IPR009053">
    <property type="entry name" value="Prefoldin"/>
</dbReference>
<comment type="caution">
    <text evidence="6">The sequence shown here is derived from an EMBL/GenBank/DDBJ whole genome shotgun (WGS) entry which is preliminary data.</text>
</comment>
<comment type="function">
    <text evidence="4">Binds specifically to cytosolic chaperonin (c-CPN) and transfers target proteins to it. Binds to nascent polypeptide chain and promotes folding in an environment in which there are many competing pathways for nonnative proteins.</text>
</comment>
<dbReference type="EMBL" id="JBBCAQ010000007">
    <property type="protein sequence ID" value="KAK7602734.1"/>
    <property type="molecule type" value="Genomic_DNA"/>
</dbReference>
<dbReference type="Pfam" id="PF01920">
    <property type="entry name" value="Prefoldin_2"/>
    <property type="match status" value="1"/>
</dbReference>
<accession>A0AAN9Y8Y9</accession>
<dbReference type="AlphaFoldDB" id="A0AAN9Y8Y9"/>
<comment type="similarity">
    <text evidence="1">Belongs to the prefoldin subunit beta family.</text>
</comment>
<dbReference type="SUPFAM" id="SSF46579">
    <property type="entry name" value="Prefoldin"/>
    <property type="match status" value="1"/>
</dbReference>
<feature type="compositionally biased region" description="Basic and acidic residues" evidence="5">
    <location>
        <begin position="110"/>
        <end position="120"/>
    </location>
</feature>
<dbReference type="GO" id="GO:0051082">
    <property type="term" value="F:unfolded protein binding"/>
    <property type="evidence" value="ECO:0007669"/>
    <property type="project" value="InterPro"/>
</dbReference>
<evidence type="ECO:0000256" key="4">
    <source>
        <dbReference type="ARBA" id="ARBA00024667"/>
    </source>
</evidence>
<evidence type="ECO:0000256" key="3">
    <source>
        <dbReference type="ARBA" id="ARBA00023186"/>
    </source>
</evidence>
<evidence type="ECO:0000313" key="6">
    <source>
        <dbReference type="EMBL" id="KAK7602734.1"/>
    </source>
</evidence>
<organism evidence="6 7">
    <name type="scientific">Parthenolecanium corni</name>
    <dbReference type="NCBI Taxonomy" id="536013"/>
    <lineage>
        <taxon>Eukaryota</taxon>
        <taxon>Metazoa</taxon>
        <taxon>Ecdysozoa</taxon>
        <taxon>Arthropoda</taxon>
        <taxon>Hexapoda</taxon>
        <taxon>Insecta</taxon>
        <taxon>Pterygota</taxon>
        <taxon>Neoptera</taxon>
        <taxon>Paraneoptera</taxon>
        <taxon>Hemiptera</taxon>
        <taxon>Sternorrhyncha</taxon>
        <taxon>Coccoidea</taxon>
        <taxon>Coccidae</taxon>
        <taxon>Parthenolecanium</taxon>
    </lineage>
</organism>
<dbReference type="Gene3D" id="1.10.287.370">
    <property type="match status" value="1"/>
</dbReference>
<keyword evidence="3" id="KW-0143">Chaperone</keyword>